<dbReference type="PANTHER" id="PTHR23112">
    <property type="entry name" value="G PROTEIN-COUPLED RECEPTOR 157-RELATED"/>
    <property type="match status" value="1"/>
</dbReference>
<feature type="transmembrane region" description="Helical" evidence="5">
    <location>
        <begin position="129"/>
        <end position="149"/>
    </location>
</feature>
<evidence type="ECO:0000256" key="4">
    <source>
        <dbReference type="ARBA" id="ARBA00023136"/>
    </source>
</evidence>
<comment type="subcellular location">
    <subcellularLocation>
        <location evidence="1">Membrane</location>
        <topology evidence="1">Multi-pass membrane protein</topology>
    </subcellularLocation>
</comment>
<dbReference type="HOGENOM" id="CLU_364914_0_0_1"/>
<dbReference type="Proteomes" id="UP000028545">
    <property type="component" value="Unassembled WGS sequence"/>
</dbReference>
<feature type="transmembrane region" description="Helical" evidence="5">
    <location>
        <begin position="20"/>
        <end position="41"/>
    </location>
</feature>
<evidence type="ECO:0000313" key="7">
    <source>
        <dbReference type="Proteomes" id="UP000028545"/>
    </source>
</evidence>
<dbReference type="PANTHER" id="PTHR23112:SF0">
    <property type="entry name" value="TRANSMEMBRANE PROTEIN 116"/>
    <property type="match status" value="1"/>
</dbReference>
<feature type="transmembrane region" description="Helical" evidence="5">
    <location>
        <begin position="53"/>
        <end position="71"/>
    </location>
</feature>
<evidence type="ECO:0000256" key="2">
    <source>
        <dbReference type="ARBA" id="ARBA00022692"/>
    </source>
</evidence>
<name>A0A084FYL9_PSEDA</name>
<comment type="caution">
    <text evidence="6">The sequence shown here is derived from an EMBL/GenBank/DDBJ whole genome shotgun (WGS) entry which is preliminary data.</text>
</comment>
<protein>
    <submittedName>
        <fullName evidence="6">Uncharacterized protein</fullName>
    </submittedName>
</protein>
<dbReference type="KEGG" id="sapo:SAPIO_CDS9233"/>
<dbReference type="OrthoDB" id="18453at2759"/>
<evidence type="ECO:0000256" key="3">
    <source>
        <dbReference type="ARBA" id="ARBA00022989"/>
    </source>
</evidence>
<dbReference type="Pfam" id="PF05462">
    <property type="entry name" value="Dicty_CAR"/>
    <property type="match status" value="1"/>
</dbReference>
<gene>
    <name evidence="6" type="ORF">SAPIO_CDS9233</name>
</gene>
<dbReference type="GO" id="GO:0005886">
    <property type="term" value="C:plasma membrane"/>
    <property type="evidence" value="ECO:0007669"/>
    <property type="project" value="TreeGrafter"/>
</dbReference>
<organism evidence="6 7">
    <name type="scientific">Pseudallescheria apiosperma</name>
    <name type="common">Scedosporium apiospermum</name>
    <dbReference type="NCBI Taxonomy" id="563466"/>
    <lineage>
        <taxon>Eukaryota</taxon>
        <taxon>Fungi</taxon>
        <taxon>Dikarya</taxon>
        <taxon>Ascomycota</taxon>
        <taxon>Pezizomycotina</taxon>
        <taxon>Sordariomycetes</taxon>
        <taxon>Hypocreomycetidae</taxon>
        <taxon>Microascales</taxon>
        <taxon>Microascaceae</taxon>
        <taxon>Scedosporium</taxon>
    </lineage>
</organism>
<keyword evidence="3 5" id="KW-1133">Transmembrane helix</keyword>
<dbReference type="GeneID" id="27728305"/>
<feature type="transmembrane region" description="Helical" evidence="5">
    <location>
        <begin position="99"/>
        <end position="117"/>
    </location>
</feature>
<dbReference type="GO" id="GO:0004930">
    <property type="term" value="F:G protein-coupled receptor activity"/>
    <property type="evidence" value="ECO:0007669"/>
    <property type="project" value="TreeGrafter"/>
</dbReference>
<proteinExistence type="predicted"/>
<sequence>MLETRGEVDLTPKQLRDLMIVMRTASTMSAIGVITIIAVFYMSRHFRNPMHRLIFINAFFNAFDVTCTMISTSGYKDGNSSALCQFQGFLNQMFPVADVLWTLVMAIDVYLIVFHRYDTDSLKRLEWKYMVGITIITFVPALVFLFIRTDEKGPMYGSVTLWCAIAPKWVLFRIVCYYGTIWSSILVTMVLYIMVGVEIAKRRLALRSLTTDLVQFDMDNTVLPKSDTTYDDSSIGVAVTVDVDVHAGPQRVYTPQSFDESLQPTSLCSVSSTTPTRHFIPQRSSLSFRQYVLMPLFFFLALLSVWVAPSTNRVAAFIDPTFGSYPLLLAVAISGSLRGFWNGLVFITIGMKSWKRRKEEDEAELHARQTQRCSTELAEAINSMFTWYHKSVVCYAYLEDLSATSVKEDPSLLCRSRWFTRGWTLQELIAPALVVFFGSKWDELGSRDDLVAEISAGTGIDRDVFFDGKLSKYSVAQQYGLLLYEPMASADLGPRVTVTPPESLIAVLSCQDSTGKRITLALDHSEGSDQFHRTNAGLGLLLLRAEQWQRNTETKRILVKPYDPVNDFSLGGKLRPTFFGIRGLPGPESGYVLTHIFGNTTVEVEGTISAKLWNGNRVGVVYSHTNADSAFGIFLGETDFESAWEIVTGSQAAVEKKYYEFRYKDNRFLTSLASWKLPLGDSQSETLLQVTLETQRRHHGFSGMITIEERNGNDFTPQPPCTDEQLLRLAEMAMEAGVESIGFKHTRTSLDVRGTKFSISRNRKK</sequence>
<keyword evidence="2 5" id="KW-0812">Transmembrane</keyword>
<evidence type="ECO:0000256" key="5">
    <source>
        <dbReference type="SAM" id="Phobius"/>
    </source>
</evidence>
<dbReference type="Gene3D" id="1.20.1070.10">
    <property type="entry name" value="Rhodopsin 7-helix transmembrane proteins"/>
    <property type="match status" value="1"/>
</dbReference>
<dbReference type="GO" id="GO:0007189">
    <property type="term" value="P:adenylate cyclase-activating G protein-coupled receptor signaling pathway"/>
    <property type="evidence" value="ECO:0007669"/>
    <property type="project" value="TreeGrafter"/>
</dbReference>
<feature type="transmembrane region" description="Helical" evidence="5">
    <location>
        <begin position="328"/>
        <end position="349"/>
    </location>
</feature>
<evidence type="ECO:0000256" key="1">
    <source>
        <dbReference type="ARBA" id="ARBA00004141"/>
    </source>
</evidence>
<dbReference type="AlphaFoldDB" id="A0A084FYL9"/>
<feature type="transmembrane region" description="Helical" evidence="5">
    <location>
        <begin position="169"/>
        <end position="195"/>
    </location>
</feature>
<dbReference type="EMBL" id="JOWA01000132">
    <property type="protein sequence ID" value="KEZ40181.1"/>
    <property type="molecule type" value="Genomic_DNA"/>
</dbReference>
<keyword evidence="7" id="KW-1185">Reference proteome</keyword>
<dbReference type="RefSeq" id="XP_016639980.1">
    <property type="nucleotide sequence ID" value="XM_016790677.1"/>
</dbReference>
<dbReference type="VEuPathDB" id="FungiDB:SAPIO_CDS9233"/>
<dbReference type="SUPFAM" id="SSF81321">
    <property type="entry name" value="Family A G protein-coupled receptor-like"/>
    <property type="match status" value="1"/>
</dbReference>
<evidence type="ECO:0000313" key="6">
    <source>
        <dbReference type="EMBL" id="KEZ40181.1"/>
    </source>
</evidence>
<keyword evidence="4 5" id="KW-0472">Membrane</keyword>
<accession>A0A084FYL9</accession>
<feature type="transmembrane region" description="Helical" evidence="5">
    <location>
        <begin position="291"/>
        <end position="308"/>
    </location>
</feature>
<reference evidence="6 7" key="1">
    <citation type="journal article" date="2014" name="Genome Announc.">
        <title>Draft genome sequence of the pathogenic fungus Scedosporium apiospermum.</title>
        <authorList>
            <person name="Vandeputte P."/>
            <person name="Ghamrawi S."/>
            <person name="Rechenmann M."/>
            <person name="Iltis A."/>
            <person name="Giraud S."/>
            <person name="Fleury M."/>
            <person name="Thornton C."/>
            <person name="Delhaes L."/>
            <person name="Meyer W."/>
            <person name="Papon N."/>
            <person name="Bouchara J.P."/>
        </authorList>
    </citation>
    <scope>NUCLEOTIDE SEQUENCE [LARGE SCALE GENOMIC DNA]</scope>
    <source>
        <strain evidence="6 7">IHEM 14462</strain>
    </source>
</reference>